<dbReference type="EMBL" id="CM046115">
    <property type="protein sequence ID" value="KAI8440755.1"/>
    <property type="molecule type" value="Genomic_DNA"/>
</dbReference>
<evidence type="ECO:0000313" key="1">
    <source>
        <dbReference type="EMBL" id="KAI8440755.1"/>
    </source>
</evidence>
<proteinExistence type="predicted"/>
<gene>
    <name evidence="1" type="ORF">MSG28_009092</name>
</gene>
<protein>
    <submittedName>
        <fullName evidence="1">Uncharacterized protein</fullName>
    </submittedName>
</protein>
<comment type="caution">
    <text evidence="1">The sequence shown here is derived from an EMBL/GenBank/DDBJ whole genome shotgun (WGS) entry which is preliminary data.</text>
</comment>
<accession>A0ACC0KWS1</accession>
<keyword evidence="2" id="KW-1185">Reference proteome</keyword>
<evidence type="ECO:0000313" key="2">
    <source>
        <dbReference type="Proteomes" id="UP001064048"/>
    </source>
</evidence>
<organism evidence="1 2">
    <name type="scientific">Choristoneura fumiferana</name>
    <name type="common">Spruce budworm moth</name>
    <name type="synonym">Archips fumiferana</name>
    <dbReference type="NCBI Taxonomy" id="7141"/>
    <lineage>
        <taxon>Eukaryota</taxon>
        <taxon>Metazoa</taxon>
        <taxon>Ecdysozoa</taxon>
        <taxon>Arthropoda</taxon>
        <taxon>Hexapoda</taxon>
        <taxon>Insecta</taxon>
        <taxon>Pterygota</taxon>
        <taxon>Neoptera</taxon>
        <taxon>Endopterygota</taxon>
        <taxon>Lepidoptera</taxon>
        <taxon>Glossata</taxon>
        <taxon>Ditrysia</taxon>
        <taxon>Tortricoidea</taxon>
        <taxon>Tortricidae</taxon>
        <taxon>Tortricinae</taxon>
        <taxon>Choristoneura</taxon>
    </lineage>
</organism>
<sequence>MGVGLVPLEFTECLADSPHFRENLLRHEKELDRTSQQVKRLIKEVKDVVHAAKRESRHPTPSTAHHQPSPTTYAFSVSSQSGSNTIDEASLYRLGAGMSNGCPFAKFLWRRRVGSRRGGAGAPDSRVPLAAATLTCGLSLVTTAIKPNLRELDCTLLPLGAGCEMRCDSAASPY</sequence>
<reference evidence="1 2" key="1">
    <citation type="journal article" date="2022" name="Genome Biol. Evol.">
        <title>The Spruce Budworm Genome: Reconstructing the Evolutionary History of Antifreeze Proteins.</title>
        <authorList>
            <person name="Beliveau C."/>
            <person name="Gagne P."/>
            <person name="Picq S."/>
            <person name="Vernygora O."/>
            <person name="Keeling C.I."/>
            <person name="Pinkney K."/>
            <person name="Doucet D."/>
            <person name="Wen F."/>
            <person name="Johnston J.S."/>
            <person name="Maaroufi H."/>
            <person name="Boyle B."/>
            <person name="Laroche J."/>
            <person name="Dewar K."/>
            <person name="Juretic N."/>
            <person name="Blackburn G."/>
            <person name="Nisole A."/>
            <person name="Brunet B."/>
            <person name="Brandao M."/>
            <person name="Lumley L."/>
            <person name="Duan J."/>
            <person name="Quan G."/>
            <person name="Lucarotti C.J."/>
            <person name="Roe A.D."/>
            <person name="Sperling F.A.H."/>
            <person name="Levesque R.C."/>
            <person name="Cusson M."/>
        </authorList>
    </citation>
    <scope>NUCLEOTIDE SEQUENCE [LARGE SCALE GENOMIC DNA]</scope>
    <source>
        <strain evidence="1">Glfc:IPQL:Cfum</strain>
    </source>
</reference>
<name>A0ACC0KWS1_CHOFU</name>
<dbReference type="Proteomes" id="UP001064048">
    <property type="component" value="Chromosome 15"/>
</dbReference>